<reference evidence="1" key="1">
    <citation type="submission" date="2017-08" db="EMBL/GenBank/DDBJ databases">
        <title>Assembly of the North American Bullfrog Genome.</title>
        <authorList>
            <person name="Warren R.L."/>
            <person name="Vandervalk B.P."/>
            <person name="Kucuk E."/>
            <person name="Birol I."/>
            <person name="Helbing C."/>
            <person name="Pandoh P."/>
            <person name="Behsaz B."/>
            <person name="Mohamadi H."/>
            <person name="Chu J."/>
            <person name="Jackman S."/>
            <person name="Hammond S.A."/>
            <person name="Veldhoen N."/>
            <person name="Kirk H."/>
            <person name="Zhao Y."/>
            <person name="Coope R."/>
            <person name="Pleasance S."/>
            <person name="Moore R."/>
            <person name="Holt R."/>
        </authorList>
    </citation>
    <scope>NUCLEOTIDE SEQUENCE</scope>
    <source>
        <strain evidence="1">Bruno</strain>
        <tissue evidence="1">Liver</tissue>
    </source>
</reference>
<gene>
    <name evidence="1" type="ORF">AB205_0151920</name>
</gene>
<proteinExistence type="predicted"/>
<dbReference type="AlphaFoldDB" id="A0A2G9RZ25"/>
<protein>
    <submittedName>
        <fullName evidence="1">Uncharacterized protein</fullName>
    </submittedName>
</protein>
<name>A0A2G9RZ25_AQUCT</name>
<accession>A0A2G9RZ25</accession>
<dbReference type="OrthoDB" id="6380398at2759"/>
<evidence type="ECO:0000313" key="1">
    <source>
        <dbReference type="EMBL" id="PIO33178.1"/>
    </source>
</evidence>
<sequence>MLGFRCAPIPPPSVCGDTLSDVLRGISTALWVVRRTGKAVSLKPQESSSVQSGCPFLAFFPDSVRRIRKIYKKHTVNEKNIKKCVATFLLPSFFFVIRK</sequence>
<organism evidence="1">
    <name type="scientific">Aquarana catesbeiana</name>
    <name type="common">American bullfrog</name>
    <name type="synonym">Rana catesbeiana</name>
    <dbReference type="NCBI Taxonomy" id="8400"/>
    <lineage>
        <taxon>Eukaryota</taxon>
        <taxon>Metazoa</taxon>
        <taxon>Chordata</taxon>
        <taxon>Craniata</taxon>
        <taxon>Vertebrata</taxon>
        <taxon>Euteleostomi</taxon>
        <taxon>Amphibia</taxon>
        <taxon>Batrachia</taxon>
        <taxon>Anura</taxon>
        <taxon>Neobatrachia</taxon>
        <taxon>Ranoidea</taxon>
        <taxon>Ranidae</taxon>
        <taxon>Aquarana</taxon>
    </lineage>
</organism>
<dbReference type="EMBL" id="KV928232">
    <property type="protein sequence ID" value="PIO33178.1"/>
    <property type="molecule type" value="Genomic_DNA"/>
</dbReference>